<proteinExistence type="predicted"/>
<feature type="domain" description="Major facilitator superfamily (MFS) profile" evidence="6">
    <location>
        <begin position="20"/>
        <end position="396"/>
    </location>
</feature>
<dbReference type="PROSITE" id="PS50850">
    <property type="entry name" value="MFS"/>
    <property type="match status" value="1"/>
</dbReference>
<keyword evidence="4 5" id="KW-0472">Membrane</keyword>
<keyword evidence="8" id="KW-1185">Reference proteome</keyword>
<dbReference type="RefSeq" id="WP_006239758.1">
    <property type="nucleotide sequence ID" value="NZ_JH636049.1"/>
</dbReference>
<feature type="transmembrane region" description="Helical" evidence="5">
    <location>
        <begin position="221"/>
        <end position="241"/>
    </location>
</feature>
<dbReference type="InterPro" id="IPR036259">
    <property type="entry name" value="MFS_trans_sf"/>
</dbReference>
<dbReference type="STRING" id="882086.SacxiDRAFT_3382"/>
<name>I0V631_9PSEU</name>
<protein>
    <submittedName>
        <fullName evidence="7">Arabinose efflux permease family protein</fullName>
    </submittedName>
</protein>
<feature type="transmembrane region" description="Helical" evidence="5">
    <location>
        <begin position="342"/>
        <end position="363"/>
    </location>
</feature>
<dbReference type="Gene3D" id="1.20.1250.20">
    <property type="entry name" value="MFS general substrate transporter like domains"/>
    <property type="match status" value="2"/>
</dbReference>
<dbReference type="EMBL" id="JH636049">
    <property type="protein sequence ID" value="EID55584.1"/>
    <property type="molecule type" value="Genomic_DNA"/>
</dbReference>
<dbReference type="InterPro" id="IPR020846">
    <property type="entry name" value="MFS_dom"/>
</dbReference>
<feature type="transmembrane region" description="Helical" evidence="5">
    <location>
        <begin position="277"/>
        <end position="296"/>
    </location>
</feature>
<evidence type="ECO:0000256" key="1">
    <source>
        <dbReference type="ARBA" id="ARBA00004651"/>
    </source>
</evidence>
<dbReference type="HOGENOM" id="CLU_001265_10_13_11"/>
<evidence type="ECO:0000256" key="4">
    <source>
        <dbReference type="ARBA" id="ARBA00023136"/>
    </source>
</evidence>
<evidence type="ECO:0000313" key="8">
    <source>
        <dbReference type="Proteomes" id="UP000004691"/>
    </source>
</evidence>
<dbReference type="OrthoDB" id="5189108at2"/>
<gene>
    <name evidence="7" type="ORF">SacxiDRAFT_3382</name>
</gene>
<evidence type="ECO:0000256" key="2">
    <source>
        <dbReference type="ARBA" id="ARBA00022692"/>
    </source>
</evidence>
<accession>I0V631</accession>
<evidence type="ECO:0000256" key="5">
    <source>
        <dbReference type="SAM" id="Phobius"/>
    </source>
</evidence>
<feature type="transmembrane region" description="Helical" evidence="5">
    <location>
        <begin position="369"/>
        <end position="387"/>
    </location>
</feature>
<feature type="transmembrane region" description="Helical" evidence="5">
    <location>
        <begin position="110"/>
        <end position="133"/>
    </location>
</feature>
<dbReference type="InterPro" id="IPR052714">
    <property type="entry name" value="MFS_Exporter"/>
</dbReference>
<feature type="transmembrane region" description="Helical" evidence="5">
    <location>
        <begin position="172"/>
        <end position="194"/>
    </location>
</feature>
<dbReference type="GO" id="GO:0005886">
    <property type="term" value="C:plasma membrane"/>
    <property type="evidence" value="ECO:0007669"/>
    <property type="project" value="UniProtKB-SubCell"/>
</dbReference>
<feature type="transmembrane region" description="Helical" evidence="5">
    <location>
        <begin position="21"/>
        <end position="42"/>
    </location>
</feature>
<evidence type="ECO:0000259" key="6">
    <source>
        <dbReference type="PROSITE" id="PS50850"/>
    </source>
</evidence>
<feature type="transmembrane region" description="Helical" evidence="5">
    <location>
        <begin position="85"/>
        <end position="104"/>
    </location>
</feature>
<keyword evidence="2 5" id="KW-0812">Transmembrane</keyword>
<dbReference type="Proteomes" id="UP000004691">
    <property type="component" value="Unassembled WGS sequence"/>
</dbReference>
<dbReference type="PANTHER" id="PTHR23531:SF1">
    <property type="entry name" value="QUINOLENE RESISTANCE PROTEIN NORA"/>
    <property type="match status" value="1"/>
</dbReference>
<feature type="transmembrane region" description="Helical" evidence="5">
    <location>
        <begin position="302"/>
        <end position="322"/>
    </location>
</feature>
<dbReference type="PANTHER" id="PTHR23531">
    <property type="entry name" value="QUINOLENE RESISTANCE PROTEIN NORA"/>
    <property type="match status" value="1"/>
</dbReference>
<sequence length="397" mass="39699">MPRFPAPVSDDAVSPLRHRPFVLMLLAAVGTFGGFALLLPVVPLWTVHQGAGSVVAGASTGVFMASTVLAQFAVPAFVRAFGYRAGLVLGALLIGVPTPLLAVFASAPAILAVSFVRGLGFGLLTVCASALIAELLPSASVARGSGLYGLAVGVPQLVGLPSGTAIAENWGFVPVFILATALPLVALLPTLGVPRSRPKDDSLRGGLRGALDVAGTTWRPWLPMLAVSTGYGALATFLPIVLDPSTAAVALLVAPGAAMLTRWLAGHYSDRTAAPGRMLLPALFAGGAGLLGFALVSESGGSTAGAVVAVVSVAVFGVGFGVVQNDALVAMFARTPAAQASVAWNVAFDAGQGLGAVAVGALISATTVGTSFTLLAVAALAVLPVAWQAGRAPRRSG</sequence>
<reference evidence="7 8" key="1">
    <citation type="submission" date="2012-01" db="EMBL/GenBank/DDBJ databases">
        <title>Improved High-Quality Draft sequence of Saccharomonospora xinjiangensis XJ-54.</title>
        <authorList>
            <consortium name="US DOE Joint Genome Institute"/>
            <person name="Lucas S."/>
            <person name="Han J."/>
            <person name="Lapidus A."/>
            <person name="Cheng J.-F."/>
            <person name="Goodwin L."/>
            <person name="Pitluck S."/>
            <person name="Peters L."/>
            <person name="Mikhailova N."/>
            <person name="Teshima H."/>
            <person name="Detter J.C."/>
            <person name="Han C."/>
            <person name="Tapia R."/>
            <person name="Land M."/>
            <person name="Hauser L."/>
            <person name="Kyrpides N."/>
            <person name="Ivanova N."/>
            <person name="Pagani I."/>
            <person name="Brambilla E.-M."/>
            <person name="Klenk H.-P."/>
            <person name="Woyke T."/>
        </authorList>
    </citation>
    <scope>NUCLEOTIDE SEQUENCE [LARGE SCALE GENOMIC DNA]</scope>
    <source>
        <strain evidence="7 8">XJ-54</strain>
    </source>
</reference>
<feature type="transmembrane region" description="Helical" evidence="5">
    <location>
        <begin position="54"/>
        <end position="78"/>
    </location>
</feature>
<dbReference type="AlphaFoldDB" id="I0V631"/>
<comment type="subcellular location">
    <subcellularLocation>
        <location evidence="1">Cell membrane</location>
        <topology evidence="1">Multi-pass membrane protein</topology>
    </subcellularLocation>
</comment>
<organism evidence="7 8">
    <name type="scientific">Saccharomonospora xinjiangensis XJ-54</name>
    <dbReference type="NCBI Taxonomy" id="882086"/>
    <lineage>
        <taxon>Bacteria</taxon>
        <taxon>Bacillati</taxon>
        <taxon>Actinomycetota</taxon>
        <taxon>Actinomycetes</taxon>
        <taxon>Pseudonocardiales</taxon>
        <taxon>Pseudonocardiaceae</taxon>
        <taxon>Saccharomonospora</taxon>
    </lineage>
</organism>
<dbReference type="SUPFAM" id="SSF103473">
    <property type="entry name" value="MFS general substrate transporter"/>
    <property type="match status" value="1"/>
</dbReference>
<feature type="transmembrane region" description="Helical" evidence="5">
    <location>
        <begin position="247"/>
        <end position="265"/>
    </location>
</feature>
<dbReference type="InterPro" id="IPR011701">
    <property type="entry name" value="MFS"/>
</dbReference>
<dbReference type="Pfam" id="PF07690">
    <property type="entry name" value="MFS_1"/>
    <property type="match status" value="1"/>
</dbReference>
<evidence type="ECO:0000313" key="7">
    <source>
        <dbReference type="EMBL" id="EID55584.1"/>
    </source>
</evidence>
<dbReference type="eggNOG" id="COG2814">
    <property type="taxonomic scope" value="Bacteria"/>
</dbReference>
<dbReference type="GO" id="GO:0022857">
    <property type="term" value="F:transmembrane transporter activity"/>
    <property type="evidence" value="ECO:0007669"/>
    <property type="project" value="InterPro"/>
</dbReference>
<keyword evidence="3 5" id="KW-1133">Transmembrane helix</keyword>
<evidence type="ECO:0000256" key="3">
    <source>
        <dbReference type="ARBA" id="ARBA00022989"/>
    </source>
</evidence>
<feature type="transmembrane region" description="Helical" evidence="5">
    <location>
        <begin position="145"/>
        <end position="166"/>
    </location>
</feature>